<comment type="similarity">
    <text evidence="2 9">Belongs to the glycosyl hydrolase 4 family.</text>
</comment>
<keyword evidence="12" id="KW-1185">Reference proteome</keyword>
<evidence type="ECO:0000256" key="9">
    <source>
        <dbReference type="RuleBase" id="RU361152"/>
    </source>
</evidence>
<accession>A0ABU1B0P7</accession>
<dbReference type="Pfam" id="PF02056">
    <property type="entry name" value="Glyco_hydro_4"/>
    <property type="match status" value="1"/>
</dbReference>
<evidence type="ECO:0000256" key="2">
    <source>
        <dbReference type="ARBA" id="ARBA00010141"/>
    </source>
</evidence>
<comment type="caution">
    <text evidence="11">The sequence shown here is derived from an EMBL/GenBank/DDBJ whole genome shotgun (WGS) entry which is preliminary data.</text>
</comment>
<evidence type="ECO:0000259" key="10">
    <source>
        <dbReference type="Pfam" id="PF11975"/>
    </source>
</evidence>
<organism evidence="11 12">
    <name type="scientific">Thalassobacterium maritimum</name>
    <dbReference type="NCBI Taxonomy" id="3041265"/>
    <lineage>
        <taxon>Bacteria</taxon>
        <taxon>Pseudomonadati</taxon>
        <taxon>Verrucomicrobiota</taxon>
        <taxon>Opitutia</taxon>
        <taxon>Puniceicoccales</taxon>
        <taxon>Coraliomargaritaceae</taxon>
        <taxon>Thalassobacterium</taxon>
    </lineage>
</organism>
<reference evidence="11 12" key="1">
    <citation type="submission" date="2023-04" db="EMBL/GenBank/DDBJ databases">
        <title>A novel bacteria isolated from coastal sediment.</title>
        <authorList>
            <person name="Liu X.-J."/>
            <person name="Du Z.-J."/>
        </authorList>
    </citation>
    <scope>NUCLEOTIDE SEQUENCE [LARGE SCALE GENOMIC DNA]</scope>
    <source>
        <strain evidence="11 12">SDUM461003</strain>
    </source>
</reference>
<dbReference type="Proteomes" id="UP001225316">
    <property type="component" value="Unassembled WGS sequence"/>
</dbReference>
<feature type="domain" description="Glycosyl hydrolase family 4 C-terminal" evidence="10">
    <location>
        <begin position="202"/>
        <end position="429"/>
    </location>
</feature>
<name>A0ABU1B0P7_9BACT</name>
<keyword evidence="5 9" id="KW-0520">NAD</keyword>
<comment type="cofactor">
    <cofactor evidence="9">
        <name>NAD(+)</name>
        <dbReference type="ChEBI" id="CHEBI:57540"/>
    </cofactor>
    <text evidence="9">Binds 1 NAD(+) per subunit.</text>
</comment>
<evidence type="ECO:0000256" key="7">
    <source>
        <dbReference type="ARBA" id="ARBA00023277"/>
    </source>
</evidence>
<evidence type="ECO:0000256" key="5">
    <source>
        <dbReference type="ARBA" id="ARBA00023027"/>
    </source>
</evidence>
<dbReference type="PANTHER" id="PTHR32092:SF6">
    <property type="entry name" value="ALPHA-GALACTOSIDASE"/>
    <property type="match status" value="1"/>
</dbReference>
<protein>
    <recommendedName>
        <fullName evidence="10">Glycosyl hydrolase family 4 C-terminal domain-containing protein</fullName>
    </recommendedName>
</protein>
<dbReference type="PRINTS" id="PR00732">
    <property type="entry name" value="GLHYDRLASE4"/>
</dbReference>
<dbReference type="SUPFAM" id="SSF56327">
    <property type="entry name" value="LDH C-terminal domain-like"/>
    <property type="match status" value="1"/>
</dbReference>
<dbReference type="SUPFAM" id="SSF51735">
    <property type="entry name" value="NAD(P)-binding Rossmann-fold domains"/>
    <property type="match status" value="1"/>
</dbReference>
<dbReference type="InterPro" id="IPR001088">
    <property type="entry name" value="Glyco_hydro_4"/>
</dbReference>
<dbReference type="InterPro" id="IPR022616">
    <property type="entry name" value="Glyco_hydro_4_C"/>
</dbReference>
<evidence type="ECO:0000313" key="12">
    <source>
        <dbReference type="Proteomes" id="UP001225316"/>
    </source>
</evidence>
<evidence type="ECO:0000256" key="6">
    <source>
        <dbReference type="ARBA" id="ARBA00023211"/>
    </source>
</evidence>
<gene>
    <name evidence="11" type="ORF">QEH52_15930</name>
</gene>
<keyword evidence="4 9" id="KW-0378">Hydrolase</keyword>
<evidence type="ECO:0000313" key="11">
    <source>
        <dbReference type="EMBL" id="MDQ8209015.1"/>
    </source>
</evidence>
<keyword evidence="6" id="KW-0464">Manganese</keyword>
<sequence>MNHIKPKVVVIGAGSLFFGQKAIWSMNQLPGLIGGELCLVDTEPRNLERMLKLGQMAAESSGSGTRITGTTNFREALPGADFVVLSFSEQNSHFRRIDCEVSAKYGVRMCSGDTIGPGGVFRAMREFGQILEITKEVESVCPDAWVINYINPSSVMGIGLFRHSKVKSFALCDTHHMPNKKLSYLKMLGLEESELDSCDIRIAGVNHFTWMLQATHRGRDIIPDLRDAFYQLSLSEKDTGYAKGRFNSHITAQLTDVFGALPTCTGHTKEYLPYYQGRSPIRESIPPLSVFDCDEREALTEKMWEDIDRYFTGEKTMEEFYASHSADHATDIINTMVTEDQRTYFINRTNNDCVVGQGRAVGNMPDDAFLELECVLDRNGPRPLHVGDFPYGLRSLQMQILDVHELTIEAIMLRDRGLLIRALALDPLVQSIATAKQIVDELLIAQADVLGDWSTPVVTAKDSNVGLVSGSAPQLY</sequence>
<dbReference type="Gene3D" id="3.90.1820.10">
    <property type="entry name" value="AglA-like glucosidase"/>
    <property type="match status" value="1"/>
</dbReference>
<dbReference type="InterPro" id="IPR036291">
    <property type="entry name" value="NAD(P)-bd_dom_sf"/>
</dbReference>
<keyword evidence="8 9" id="KW-0326">Glycosidase</keyword>
<dbReference type="RefSeq" id="WP_308951777.1">
    <property type="nucleotide sequence ID" value="NZ_JARXHW010000048.1"/>
</dbReference>
<evidence type="ECO:0000256" key="1">
    <source>
        <dbReference type="ARBA" id="ARBA00001936"/>
    </source>
</evidence>
<keyword evidence="7" id="KW-0119">Carbohydrate metabolism</keyword>
<comment type="cofactor">
    <cofactor evidence="1">
        <name>Mn(2+)</name>
        <dbReference type="ChEBI" id="CHEBI:29035"/>
    </cofactor>
</comment>
<keyword evidence="3" id="KW-0479">Metal-binding</keyword>
<dbReference type="InterPro" id="IPR053715">
    <property type="entry name" value="GH4_Enzyme_sf"/>
</dbReference>
<dbReference type="InterPro" id="IPR015955">
    <property type="entry name" value="Lactate_DH/Glyco_Ohase_4_C"/>
</dbReference>
<dbReference type="EMBL" id="JARXHW010000048">
    <property type="protein sequence ID" value="MDQ8209015.1"/>
    <property type="molecule type" value="Genomic_DNA"/>
</dbReference>
<evidence type="ECO:0000256" key="4">
    <source>
        <dbReference type="ARBA" id="ARBA00022801"/>
    </source>
</evidence>
<evidence type="ECO:0000256" key="8">
    <source>
        <dbReference type="ARBA" id="ARBA00023295"/>
    </source>
</evidence>
<evidence type="ECO:0000256" key="3">
    <source>
        <dbReference type="ARBA" id="ARBA00022723"/>
    </source>
</evidence>
<dbReference type="Pfam" id="PF11975">
    <property type="entry name" value="Glyco_hydro_4C"/>
    <property type="match status" value="1"/>
</dbReference>
<dbReference type="PANTHER" id="PTHR32092">
    <property type="entry name" value="6-PHOSPHO-BETA-GLUCOSIDASE-RELATED"/>
    <property type="match status" value="1"/>
</dbReference>
<proteinExistence type="inferred from homology"/>